<dbReference type="InterPro" id="IPR008253">
    <property type="entry name" value="Marvel"/>
</dbReference>
<evidence type="ECO:0000256" key="2">
    <source>
        <dbReference type="ARBA" id="ARBA00006476"/>
    </source>
</evidence>
<evidence type="ECO:0000256" key="1">
    <source>
        <dbReference type="ARBA" id="ARBA00004141"/>
    </source>
</evidence>
<reference evidence="11 12" key="1">
    <citation type="submission" date="2020-08" db="EMBL/GenBank/DDBJ databases">
        <authorList>
            <person name="Hejnol A."/>
        </authorList>
    </citation>
    <scope>NUCLEOTIDE SEQUENCE [LARGE SCALE GENOMIC DNA]</scope>
</reference>
<dbReference type="InterPro" id="IPR001285">
    <property type="entry name" value="Synaptophysin/porin"/>
</dbReference>
<dbReference type="Pfam" id="PF01284">
    <property type="entry name" value="MARVEL"/>
    <property type="match status" value="1"/>
</dbReference>
<organism evidence="11 12">
    <name type="scientific">Dimorphilus gyrociliatus</name>
    <dbReference type="NCBI Taxonomy" id="2664684"/>
    <lineage>
        <taxon>Eukaryota</taxon>
        <taxon>Metazoa</taxon>
        <taxon>Spiralia</taxon>
        <taxon>Lophotrochozoa</taxon>
        <taxon>Annelida</taxon>
        <taxon>Polychaeta</taxon>
        <taxon>Polychaeta incertae sedis</taxon>
        <taxon>Dinophilidae</taxon>
        <taxon>Dimorphilus</taxon>
    </lineage>
</organism>
<dbReference type="AlphaFoldDB" id="A0A7I8W4Z1"/>
<keyword evidence="12" id="KW-1185">Reference proteome</keyword>
<feature type="transmembrane region" description="Helical" evidence="8">
    <location>
        <begin position="118"/>
        <end position="139"/>
    </location>
</feature>
<evidence type="ECO:0000256" key="6">
    <source>
        <dbReference type="ARBA" id="ARBA00023180"/>
    </source>
</evidence>
<dbReference type="EMBL" id="CAJFCJ010000019">
    <property type="protein sequence ID" value="CAD5123558.1"/>
    <property type="molecule type" value="Genomic_DNA"/>
</dbReference>
<evidence type="ECO:0000313" key="11">
    <source>
        <dbReference type="EMBL" id="CAD5123558.1"/>
    </source>
</evidence>
<keyword evidence="3 7" id="KW-0812">Transmembrane</keyword>
<dbReference type="GO" id="GO:0008021">
    <property type="term" value="C:synaptic vesicle"/>
    <property type="evidence" value="ECO:0007669"/>
    <property type="project" value="InterPro"/>
</dbReference>
<evidence type="ECO:0000259" key="10">
    <source>
        <dbReference type="PROSITE" id="PS51225"/>
    </source>
</evidence>
<evidence type="ECO:0000256" key="7">
    <source>
        <dbReference type="PROSITE-ProRule" id="PRU00581"/>
    </source>
</evidence>
<feature type="domain" description="MARVEL" evidence="10">
    <location>
        <begin position="1"/>
        <end position="207"/>
    </location>
</feature>
<dbReference type="PROSITE" id="PS51225">
    <property type="entry name" value="MARVEL"/>
    <property type="match status" value="1"/>
</dbReference>
<keyword evidence="9" id="KW-0732">Signal</keyword>
<comment type="subcellular location">
    <subcellularLocation>
        <location evidence="1">Membrane</location>
        <topology evidence="1">Multi-pass membrane protein</topology>
    </subcellularLocation>
</comment>
<keyword evidence="4 8" id="KW-1133">Transmembrane helix</keyword>
<keyword evidence="5 7" id="KW-0472">Membrane</keyword>
<gene>
    <name evidence="11" type="ORF">DGYR_LOCUS11229</name>
</gene>
<feature type="transmembrane region" description="Helical" evidence="8">
    <location>
        <begin position="181"/>
        <end position="203"/>
    </location>
</feature>
<dbReference type="Proteomes" id="UP000549394">
    <property type="component" value="Unassembled WGS sequence"/>
</dbReference>
<comment type="caution">
    <text evidence="11">The sequence shown here is derived from an EMBL/GenBank/DDBJ whole genome shotgun (WGS) entry which is preliminary data.</text>
</comment>
<name>A0A7I8W4Z1_9ANNE</name>
<feature type="signal peptide" evidence="9">
    <location>
        <begin position="1"/>
        <end position="25"/>
    </location>
</feature>
<dbReference type="PANTHER" id="PTHR10306">
    <property type="entry name" value="SYNAPTOPHYSIN"/>
    <property type="match status" value="1"/>
</dbReference>
<dbReference type="GO" id="GO:0016020">
    <property type="term" value="C:membrane"/>
    <property type="evidence" value="ECO:0007669"/>
    <property type="project" value="UniProtKB-SubCell"/>
</dbReference>
<evidence type="ECO:0000256" key="4">
    <source>
        <dbReference type="ARBA" id="ARBA00022989"/>
    </source>
</evidence>
<evidence type="ECO:0000256" key="8">
    <source>
        <dbReference type="SAM" id="Phobius"/>
    </source>
</evidence>
<evidence type="ECO:0000256" key="9">
    <source>
        <dbReference type="SAM" id="SignalP"/>
    </source>
</evidence>
<evidence type="ECO:0000313" key="12">
    <source>
        <dbReference type="Proteomes" id="UP000549394"/>
    </source>
</evidence>
<dbReference type="PANTHER" id="PTHR10306:SF17">
    <property type="entry name" value="MARVEL DOMAIN-CONTAINING PROTEIN"/>
    <property type="match status" value="1"/>
</dbReference>
<evidence type="ECO:0000256" key="3">
    <source>
        <dbReference type="ARBA" id="ARBA00022692"/>
    </source>
</evidence>
<proteinExistence type="inferred from homology"/>
<dbReference type="PRINTS" id="PR00220">
    <property type="entry name" value="SYNAPTOPHYSN"/>
</dbReference>
<feature type="chain" id="PRO_5029719189" evidence="9">
    <location>
        <begin position="26"/>
        <end position="226"/>
    </location>
</feature>
<evidence type="ECO:0000256" key="5">
    <source>
        <dbReference type="ARBA" id="ARBA00023136"/>
    </source>
</evidence>
<protein>
    <submittedName>
        <fullName evidence="11">DgyrCDS11896</fullName>
    </submittedName>
</protein>
<sequence length="226" mass="25283">MIAFVFVSRIVGLLLGIFAFSTTTSHSTTSIIHVHCPIENSMVQININVSFPYNIASNGFKTDPCNPKSADSHPYGSYAFQSIGFVVLAILSSLVCLLGLIVYICFDEAYRENYKLPNADFLLSVVIVCLWIVCTTVWADGFVKIKHYIDLQTLRVNGHLEGCKDLPHKCITVSHGKFASIYASLCFGYLNALLWAGKLWFLFSETSFYKGQPVPIKEEDCEPFRI</sequence>
<dbReference type="OrthoDB" id="10006326at2759"/>
<feature type="transmembrane region" description="Helical" evidence="8">
    <location>
        <begin position="83"/>
        <end position="106"/>
    </location>
</feature>
<keyword evidence="6" id="KW-0325">Glycoprotein</keyword>
<accession>A0A7I8W4Z1</accession>
<comment type="similarity">
    <text evidence="2">Belongs to the synaptophysin/synaptobrevin family.</text>
</comment>